<name>A0A820LXX1_9BILA</name>
<dbReference type="Proteomes" id="UP000663868">
    <property type="component" value="Unassembled WGS sequence"/>
</dbReference>
<proteinExistence type="predicted"/>
<gene>
    <name evidence="2" type="ORF">KXQ929_LOCUS48977</name>
</gene>
<dbReference type="AlphaFoldDB" id="A0A820LXX1"/>
<protein>
    <submittedName>
        <fullName evidence="2">Uncharacterized protein</fullName>
    </submittedName>
</protein>
<organism evidence="2 3">
    <name type="scientific">Adineta steineri</name>
    <dbReference type="NCBI Taxonomy" id="433720"/>
    <lineage>
        <taxon>Eukaryota</taxon>
        <taxon>Metazoa</taxon>
        <taxon>Spiralia</taxon>
        <taxon>Gnathifera</taxon>
        <taxon>Rotifera</taxon>
        <taxon>Eurotatoria</taxon>
        <taxon>Bdelloidea</taxon>
        <taxon>Adinetida</taxon>
        <taxon>Adinetidae</taxon>
        <taxon>Adineta</taxon>
    </lineage>
</organism>
<accession>A0A820LXX1</accession>
<sequence length="109" mass="13036">LRHVSKALAEREQTNATLNEQLQQLTNEFKLKQEEFQKTQKALNKQLSIKQEQLVRYDQNLHDTEIKSKYAKEECSIQEKEIVRLNNVQEEQENRIKTLQQDLLNVQEQ</sequence>
<feature type="coiled-coil region" evidence="1">
    <location>
        <begin position="75"/>
        <end position="109"/>
    </location>
</feature>
<comment type="caution">
    <text evidence="2">The sequence shown here is derived from an EMBL/GenBank/DDBJ whole genome shotgun (WGS) entry which is preliminary data.</text>
</comment>
<evidence type="ECO:0000313" key="3">
    <source>
        <dbReference type="Proteomes" id="UP000663868"/>
    </source>
</evidence>
<evidence type="ECO:0000256" key="1">
    <source>
        <dbReference type="SAM" id="Coils"/>
    </source>
</evidence>
<evidence type="ECO:0000313" key="2">
    <source>
        <dbReference type="EMBL" id="CAF4363970.1"/>
    </source>
</evidence>
<feature type="non-terminal residue" evidence="2">
    <location>
        <position position="1"/>
    </location>
</feature>
<feature type="coiled-coil region" evidence="1">
    <location>
        <begin position="4"/>
        <end position="42"/>
    </location>
</feature>
<keyword evidence="1" id="KW-0175">Coiled coil</keyword>
<reference evidence="2" key="1">
    <citation type="submission" date="2021-02" db="EMBL/GenBank/DDBJ databases">
        <authorList>
            <person name="Nowell W R."/>
        </authorList>
    </citation>
    <scope>NUCLEOTIDE SEQUENCE</scope>
</reference>
<feature type="non-terminal residue" evidence="2">
    <location>
        <position position="109"/>
    </location>
</feature>
<dbReference type="EMBL" id="CAJOBB010020013">
    <property type="protein sequence ID" value="CAF4363970.1"/>
    <property type="molecule type" value="Genomic_DNA"/>
</dbReference>